<dbReference type="GO" id="GO:0097550">
    <property type="term" value="C:transcription preinitiation complex"/>
    <property type="evidence" value="ECO:0007669"/>
    <property type="project" value="TreeGrafter"/>
</dbReference>
<dbReference type="GO" id="GO:0008270">
    <property type="term" value="F:zinc ion binding"/>
    <property type="evidence" value="ECO:0007669"/>
    <property type="project" value="UniProtKB-KW"/>
</dbReference>
<keyword evidence="3" id="KW-0479">Metal-binding</keyword>
<dbReference type="InterPro" id="IPR000812">
    <property type="entry name" value="TFIIB"/>
</dbReference>
<name>A0A7G2CDR4_9TRYP</name>
<keyword evidence="13" id="KW-1185">Reference proteome</keyword>
<dbReference type="EMBL" id="LR877152">
    <property type="protein sequence ID" value="CAD2217171.1"/>
    <property type="molecule type" value="Genomic_DNA"/>
</dbReference>
<evidence type="ECO:0000256" key="6">
    <source>
        <dbReference type="ARBA" id="ARBA00023015"/>
    </source>
</evidence>
<protein>
    <submittedName>
        <fullName evidence="12">Transcription factor TFIIB repeat, putative</fullName>
    </submittedName>
</protein>
<evidence type="ECO:0000259" key="11">
    <source>
        <dbReference type="Pfam" id="PF00382"/>
    </source>
</evidence>
<dbReference type="GO" id="GO:0000126">
    <property type="term" value="C:transcription factor TFIIIB complex"/>
    <property type="evidence" value="ECO:0007669"/>
    <property type="project" value="TreeGrafter"/>
</dbReference>
<comment type="subcellular location">
    <subcellularLocation>
        <location evidence="1">Nucleus</location>
    </subcellularLocation>
</comment>
<evidence type="ECO:0000313" key="13">
    <source>
        <dbReference type="Proteomes" id="UP000515908"/>
    </source>
</evidence>
<evidence type="ECO:0000256" key="4">
    <source>
        <dbReference type="ARBA" id="ARBA00022771"/>
    </source>
</evidence>
<organism evidence="12 13">
    <name type="scientific">Angomonas deanei</name>
    <dbReference type="NCBI Taxonomy" id="59799"/>
    <lineage>
        <taxon>Eukaryota</taxon>
        <taxon>Discoba</taxon>
        <taxon>Euglenozoa</taxon>
        <taxon>Kinetoplastea</taxon>
        <taxon>Metakinetoplastina</taxon>
        <taxon>Trypanosomatida</taxon>
        <taxon>Trypanosomatidae</taxon>
        <taxon>Strigomonadinae</taxon>
        <taxon>Angomonas</taxon>
    </lineage>
</organism>
<dbReference type="Gene3D" id="1.10.472.10">
    <property type="entry name" value="Cyclin-like"/>
    <property type="match status" value="2"/>
</dbReference>
<evidence type="ECO:0000256" key="5">
    <source>
        <dbReference type="ARBA" id="ARBA00022833"/>
    </source>
</evidence>
<dbReference type="VEuPathDB" id="TriTrypDB:ADEAN_000464900"/>
<dbReference type="GO" id="GO:0001006">
    <property type="term" value="F:RNA polymerase III type 3 promoter sequence-specific DNA binding"/>
    <property type="evidence" value="ECO:0007669"/>
    <property type="project" value="TreeGrafter"/>
</dbReference>
<dbReference type="GO" id="GO:0017025">
    <property type="term" value="F:TBP-class protein binding"/>
    <property type="evidence" value="ECO:0007669"/>
    <property type="project" value="InterPro"/>
</dbReference>
<accession>A0A7G2CDR4</accession>
<dbReference type="GO" id="GO:0000995">
    <property type="term" value="F:RNA polymerase III general transcription initiation factor activity"/>
    <property type="evidence" value="ECO:0007669"/>
    <property type="project" value="TreeGrafter"/>
</dbReference>
<keyword evidence="5" id="KW-0862">Zinc</keyword>
<keyword evidence="4" id="KW-0863">Zinc-finger</keyword>
<dbReference type="Pfam" id="PF00382">
    <property type="entry name" value="TFIIB"/>
    <property type="match status" value="2"/>
</dbReference>
<evidence type="ECO:0000256" key="10">
    <source>
        <dbReference type="SAM" id="MobiDB-lite"/>
    </source>
</evidence>
<evidence type="ECO:0000256" key="7">
    <source>
        <dbReference type="ARBA" id="ARBA00023163"/>
    </source>
</evidence>
<comment type="similarity">
    <text evidence="2">Belongs to the TFIIB family.</text>
</comment>
<keyword evidence="7" id="KW-0804">Transcription</keyword>
<dbReference type="PANTHER" id="PTHR11618:SF4">
    <property type="entry name" value="TRANSCRIPTION FACTOR IIIB 90 KDA SUBUNIT"/>
    <property type="match status" value="1"/>
</dbReference>
<proteinExistence type="inferred from homology"/>
<keyword evidence="6" id="KW-0805">Transcription regulation</keyword>
<feature type="region of interest" description="Disordered" evidence="10">
    <location>
        <begin position="427"/>
        <end position="468"/>
    </location>
</feature>
<dbReference type="CDD" id="cd20554">
    <property type="entry name" value="CYCLIN_TFIIIB90_rpt2"/>
    <property type="match status" value="1"/>
</dbReference>
<keyword evidence="8" id="KW-0539">Nucleus</keyword>
<evidence type="ECO:0000313" key="12">
    <source>
        <dbReference type="EMBL" id="CAD2217171.1"/>
    </source>
</evidence>
<dbReference type="GO" id="GO:0070897">
    <property type="term" value="P:transcription preinitiation complex assembly"/>
    <property type="evidence" value="ECO:0007669"/>
    <property type="project" value="InterPro"/>
</dbReference>
<feature type="coiled-coil region" evidence="9">
    <location>
        <begin position="525"/>
        <end position="552"/>
    </location>
</feature>
<gene>
    <name evidence="12" type="ORF">ADEAN_000464900</name>
</gene>
<evidence type="ECO:0000256" key="3">
    <source>
        <dbReference type="ARBA" id="ARBA00022723"/>
    </source>
</evidence>
<evidence type="ECO:0000256" key="1">
    <source>
        <dbReference type="ARBA" id="ARBA00004123"/>
    </source>
</evidence>
<dbReference type="InterPro" id="IPR036915">
    <property type="entry name" value="Cyclin-like_sf"/>
</dbReference>
<dbReference type="Proteomes" id="UP000515908">
    <property type="component" value="Chromosome 08"/>
</dbReference>
<reference evidence="12 13" key="1">
    <citation type="submission" date="2020-08" db="EMBL/GenBank/DDBJ databases">
        <authorList>
            <person name="Newling K."/>
            <person name="Davey J."/>
            <person name="Forrester S."/>
        </authorList>
    </citation>
    <scope>NUCLEOTIDE SEQUENCE [LARGE SCALE GENOMIC DNA]</scope>
    <source>
        <strain evidence="13">Crithidia deanei Carvalho (ATCC PRA-265)</strain>
    </source>
</reference>
<dbReference type="PANTHER" id="PTHR11618">
    <property type="entry name" value="TRANSCRIPTION INITIATION FACTOR IIB-RELATED"/>
    <property type="match status" value="1"/>
</dbReference>
<sequence>MSACSHPTSALFKDKDSNITHCTLCGVVVFDEQYEMDPVFANAAAGTNTRVNYRPTHGNITSTVNSSKPSIEAARRGLHGIARRLEISDDIVEIALGIYKLAHNINVISGARSAILCACLYIATRLERTAHIISDFCEVNNDDTRIVLAYVRHICKGTHTKIPVVDPAYMVQRFASLMDLGDKLNDIIICALKVLRIMKEDWISSGRRPMGVCVSALLVACYMFNVPRGPDQVCGMVRLTANTITKRLNEFASLPAALLERIDDYHHDNSTLPPAFNESSMRSTEEDVNADMRAFARVYYELVSEAKMSEPATEERCEKWRWFIQKHCEIEGKTPTTESLNLAGISAEEQLHILGLKNAKPIPRDRVEESLKEEEEKLIIKKEMTELSQLPPDASLDDPDTVQRMTEQYKELLENPAVKDIGNEFDFGEEQDSAPKASVSHRSASRAFSQREEGSMLQSALEDPDERKEVMQELLHDPTRRFAAPWEILVLQSAEEENYGDILQYIITDNEARLRRFKVGEQLHGERWNRGRARTEEELRQLEENRRFKRARHADPVKEATSVPNALERALRSRGGLGVIDVSSINELLPGLGADDMQEENTEWEL</sequence>
<dbReference type="InterPro" id="IPR013150">
    <property type="entry name" value="TFIIB_cyclin"/>
</dbReference>
<dbReference type="SUPFAM" id="SSF47954">
    <property type="entry name" value="Cyclin-like"/>
    <property type="match status" value="2"/>
</dbReference>
<feature type="domain" description="Transcription factor TFIIB cyclin-like" evidence="11">
    <location>
        <begin position="162"/>
        <end position="252"/>
    </location>
</feature>
<dbReference type="AlphaFoldDB" id="A0A7G2CDR4"/>
<evidence type="ECO:0000256" key="8">
    <source>
        <dbReference type="ARBA" id="ARBA00023242"/>
    </source>
</evidence>
<dbReference type="GO" id="GO:0005634">
    <property type="term" value="C:nucleus"/>
    <property type="evidence" value="ECO:0007669"/>
    <property type="project" value="UniProtKB-SubCell"/>
</dbReference>
<evidence type="ECO:0000256" key="2">
    <source>
        <dbReference type="ARBA" id="ARBA00010857"/>
    </source>
</evidence>
<keyword evidence="9" id="KW-0175">Coiled coil</keyword>
<feature type="domain" description="Transcription factor TFIIB cyclin-like" evidence="11">
    <location>
        <begin position="71"/>
        <end position="139"/>
    </location>
</feature>
<evidence type="ECO:0000256" key="9">
    <source>
        <dbReference type="SAM" id="Coils"/>
    </source>
</evidence>